<evidence type="ECO:0000256" key="4">
    <source>
        <dbReference type="ARBA" id="ARBA00023204"/>
    </source>
</evidence>
<evidence type="ECO:0000256" key="1">
    <source>
        <dbReference type="ARBA" id="ARBA00022574"/>
    </source>
</evidence>
<dbReference type="GO" id="GO:0006283">
    <property type="term" value="P:transcription-coupled nucleotide-excision repair"/>
    <property type="evidence" value="ECO:0007669"/>
    <property type="project" value="InterPro"/>
</dbReference>
<dbReference type="Proteomes" id="UP000481861">
    <property type="component" value="Unassembled WGS sequence"/>
</dbReference>
<dbReference type="SMART" id="SM00320">
    <property type="entry name" value="WD40"/>
    <property type="match status" value="5"/>
</dbReference>
<dbReference type="GO" id="GO:0000109">
    <property type="term" value="C:nucleotide-excision repair complex"/>
    <property type="evidence" value="ECO:0007669"/>
    <property type="project" value="TreeGrafter"/>
</dbReference>
<reference evidence="7 8" key="1">
    <citation type="submission" date="2020-01" db="EMBL/GenBank/DDBJ databases">
        <authorList>
            <consortium name="DOE Joint Genome Institute"/>
            <person name="Haridas S."/>
            <person name="Albert R."/>
            <person name="Binder M."/>
            <person name="Bloem J."/>
            <person name="Labutti K."/>
            <person name="Salamov A."/>
            <person name="Andreopoulos B."/>
            <person name="Baker S.E."/>
            <person name="Barry K."/>
            <person name="Bills G."/>
            <person name="Bluhm B.H."/>
            <person name="Cannon C."/>
            <person name="Castanera R."/>
            <person name="Culley D.E."/>
            <person name="Daum C."/>
            <person name="Ezra D."/>
            <person name="Gonzalez J.B."/>
            <person name="Henrissat B."/>
            <person name="Kuo A."/>
            <person name="Liang C."/>
            <person name="Lipzen A."/>
            <person name="Lutzoni F."/>
            <person name="Magnuson J."/>
            <person name="Mondo S."/>
            <person name="Nolan M."/>
            <person name="Ohm R."/>
            <person name="Pangilinan J."/>
            <person name="Park H.-J.H."/>
            <person name="Ramirez L."/>
            <person name="Alfaro M."/>
            <person name="Sun H."/>
            <person name="Tritt A."/>
            <person name="Yoshinaga Y."/>
            <person name="Zwiers L.-H.L."/>
            <person name="Turgeon B.G."/>
            <person name="Goodwin S.B."/>
            <person name="Spatafora J.W."/>
            <person name="Crous P.W."/>
            <person name="Grigoriev I.V."/>
        </authorList>
    </citation>
    <scope>NUCLEOTIDE SEQUENCE [LARGE SCALE GENOMIC DNA]</scope>
    <source>
        <strain evidence="7 8">CBS 611.86</strain>
    </source>
</reference>
<organism evidence="7 8">
    <name type="scientific">Massariosphaeria phaeospora</name>
    <dbReference type="NCBI Taxonomy" id="100035"/>
    <lineage>
        <taxon>Eukaryota</taxon>
        <taxon>Fungi</taxon>
        <taxon>Dikarya</taxon>
        <taxon>Ascomycota</taxon>
        <taxon>Pezizomycotina</taxon>
        <taxon>Dothideomycetes</taxon>
        <taxon>Pleosporomycetidae</taxon>
        <taxon>Pleosporales</taxon>
        <taxon>Pleosporales incertae sedis</taxon>
        <taxon>Massariosphaeria</taxon>
    </lineage>
</organism>
<accession>A0A7C8MGM9</accession>
<feature type="compositionally biased region" description="Acidic residues" evidence="6">
    <location>
        <begin position="410"/>
        <end position="421"/>
    </location>
</feature>
<keyword evidence="1 5" id="KW-0853">WD repeat</keyword>
<keyword evidence="3" id="KW-0227">DNA damage</keyword>
<dbReference type="Pfam" id="PF00400">
    <property type="entry name" value="WD40"/>
    <property type="match status" value="4"/>
</dbReference>
<keyword evidence="8" id="KW-1185">Reference proteome</keyword>
<evidence type="ECO:0000256" key="2">
    <source>
        <dbReference type="ARBA" id="ARBA00022737"/>
    </source>
</evidence>
<feature type="compositionally biased region" description="Basic and acidic residues" evidence="6">
    <location>
        <begin position="422"/>
        <end position="431"/>
    </location>
</feature>
<sequence>MSTQHLIDRSYGYISNDVLKRETASRLLYALQPSSETFSQQLLFANNPNERLPAHISGVNAITIDRFEGRYLLSGGADSSIALWDLESHSTAPDGSASHLPLSAVNKTADEYKLGITQLSFYPFDSLAFLTSSYDHTVKVYSSETLAPSASFDLDSVVYNIALSTIASHLLVACATQHPAVRLVDLRSGASTHSLAGHSGAILSTAWSPVREHMLASGATDGSVRLWDIRRSVGELGVLDLEDSVGVLGKPASSFTRNSVMGKAHRGPVNGITWTEDGRHLVTCGHDERIRVWSTETGANTLANFGPTIKNSGLAPCIPVLAPVQNLTPEKDVIFYPNEHEILAYELFDGKLLRKLRRPEQQRRMPEATGAGQRNIKDRITALAWRTHDTGMYSAHADGSIAAWTPRTEDDADLDEEAEQEREEKEDTKKRKRGVLDDIYRDLTKRPITFGGF</sequence>
<dbReference type="PROSITE" id="PS50294">
    <property type="entry name" value="WD_REPEATS_REGION"/>
    <property type="match status" value="3"/>
</dbReference>
<dbReference type="InterPro" id="IPR001680">
    <property type="entry name" value="WD40_rpt"/>
</dbReference>
<feature type="region of interest" description="Disordered" evidence="6">
    <location>
        <begin position="404"/>
        <end position="431"/>
    </location>
</feature>
<dbReference type="AlphaFoldDB" id="A0A7C8MGM9"/>
<dbReference type="Gene3D" id="2.130.10.10">
    <property type="entry name" value="YVTN repeat-like/Quinoprotein amine dehydrogenase"/>
    <property type="match status" value="1"/>
</dbReference>
<protein>
    <submittedName>
        <fullName evidence="7">WD40-repeat-containing domain protein</fullName>
    </submittedName>
</protein>
<dbReference type="InterPro" id="IPR020472">
    <property type="entry name" value="WD40_PAC1"/>
</dbReference>
<dbReference type="GO" id="GO:0043161">
    <property type="term" value="P:proteasome-mediated ubiquitin-dependent protein catabolic process"/>
    <property type="evidence" value="ECO:0007669"/>
    <property type="project" value="TreeGrafter"/>
</dbReference>
<dbReference type="GO" id="GO:0000209">
    <property type="term" value="P:protein polyubiquitination"/>
    <property type="evidence" value="ECO:0007669"/>
    <property type="project" value="TreeGrafter"/>
</dbReference>
<dbReference type="PANTHER" id="PTHR46202">
    <property type="entry name" value="DNA EXCISION REPAIR PROTEIN ERCC-8"/>
    <property type="match status" value="1"/>
</dbReference>
<gene>
    <name evidence="7" type="ORF">BDV95DRAFT_556043</name>
</gene>
<dbReference type="InterPro" id="IPR042238">
    <property type="entry name" value="Rad28/ERCC8/Ckn1/ATCSA-1"/>
</dbReference>
<evidence type="ECO:0000313" key="8">
    <source>
        <dbReference type="Proteomes" id="UP000481861"/>
    </source>
</evidence>
<evidence type="ECO:0000256" key="6">
    <source>
        <dbReference type="SAM" id="MobiDB-lite"/>
    </source>
</evidence>
<keyword evidence="4" id="KW-0234">DNA repair</keyword>
<dbReference type="GO" id="GO:0031464">
    <property type="term" value="C:Cul4A-RING E3 ubiquitin ligase complex"/>
    <property type="evidence" value="ECO:0007669"/>
    <property type="project" value="TreeGrafter"/>
</dbReference>
<dbReference type="EMBL" id="JAADJZ010000001">
    <property type="protein sequence ID" value="KAF2877816.1"/>
    <property type="molecule type" value="Genomic_DNA"/>
</dbReference>
<dbReference type="InterPro" id="IPR015943">
    <property type="entry name" value="WD40/YVTN_repeat-like_dom_sf"/>
</dbReference>
<evidence type="ECO:0000313" key="7">
    <source>
        <dbReference type="EMBL" id="KAF2877816.1"/>
    </source>
</evidence>
<dbReference type="SUPFAM" id="SSF50978">
    <property type="entry name" value="WD40 repeat-like"/>
    <property type="match status" value="1"/>
</dbReference>
<evidence type="ECO:0000256" key="5">
    <source>
        <dbReference type="PROSITE-ProRule" id="PRU00221"/>
    </source>
</evidence>
<keyword evidence="2" id="KW-0677">Repeat</keyword>
<dbReference type="OrthoDB" id="361494at2759"/>
<dbReference type="PANTHER" id="PTHR46202:SF1">
    <property type="entry name" value="DNA EXCISION REPAIR PROTEIN ERCC-8"/>
    <property type="match status" value="1"/>
</dbReference>
<dbReference type="InterPro" id="IPR036322">
    <property type="entry name" value="WD40_repeat_dom_sf"/>
</dbReference>
<feature type="repeat" description="WD" evidence="5">
    <location>
        <begin position="52"/>
        <end position="94"/>
    </location>
</feature>
<proteinExistence type="predicted"/>
<dbReference type="PROSITE" id="PS00678">
    <property type="entry name" value="WD_REPEATS_1"/>
    <property type="match status" value="2"/>
</dbReference>
<feature type="repeat" description="WD" evidence="5">
    <location>
        <begin position="262"/>
        <end position="303"/>
    </location>
</feature>
<evidence type="ECO:0000256" key="3">
    <source>
        <dbReference type="ARBA" id="ARBA00022763"/>
    </source>
</evidence>
<feature type="repeat" description="WD" evidence="5">
    <location>
        <begin position="195"/>
        <end position="230"/>
    </location>
</feature>
<dbReference type="PROSITE" id="PS50082">
    <property type="entry name" value="WD_REPEATS_2"/>
    <property type="match status" value="3"/>
</dbReference>
<dbReference type="PRINTS" id="PR00320">
    <property type="entry name" value="GPROTEINBRPT"/>
</dbReference>
<name>A0A7C8MGM9_9PLEO</name>
<comment type="caution">
    <text evidence="7">The sequence shown here is derived from an EMBL/GenBank/DDBJ whole genome shotgun (WGS) entry which is preliminary data.</text>
</comment>
<dbReference type="InterPro" id="IPR019775">
    <property type="entry name" value="WD40_repeat_CS"/>
</dbReference>